<evidence type="ECO:0000256" key="10">
    <source>
        <dbReference type="ARBA" id="ARBA00044878"/>
    </source>
</evidence>
<evidence type="ECO:0000256" key="20">
    <source>
        <dbReference type="ARBA" id="ARBA00044919"/>
    </source>
</evidence>
<accession>A0ABY8IVI1</accession>
<dbReference type="PROSITE" id="PS50850">
    <property type="entry name" value="MFS"/>
    <property type="match status" value="1"/>
</dbReference>
<comment type="function">
    <text evidence="24">Lysosomal dipeptide uniporter that selectively exports lysine, arginine or histidine-containing dipeptides with a net positive charge from the lysosome lumen into the cytosol. Could play a role in a specific type of protein O-glycosylation indirectly regulating macrophages migration and tissue invasion. Also essential for liver homeostasis.</text>
</comment>
<evidence type="ECO:0000256" key="11">
    <source>
        <dbReference type="ARBA" id="ARBA00044881"/>
    </source>
</evidence>
<dbReference type="InterPro" id="IPR011701">
    <property type="entry name" value="MFS"/>
</dbReference>
<gene>
    <name evidence="28" type="ORF">P9989_17765</name>
</gene>
<keyword evidence="6 26" id="KW-1133">Transmembrane helix</keyword>
<sequence length="424" mass="46038">MYILLVFIFMLGFFERFAPGAFASDLMVEFKITGATLGSITAVYFVTYTALQIPAGVLADRVGPKKIVSTGAIIAGLGSLIFSLSPTLALISFGRFLVGLGGATVFIGIMKFNTQWFNKKNYGMISGVTLLLGNLGAAISAGPLAVLLSYVTWRNTFLTTGVTAISLGILIYLFVENSPKDAGFNQNMNDSRTEGMKEKWYKELIQVFLNKDIWPIFIASIGTNATFYAFAGLWGIPLLTDSFDLSNKQASLNTTIGLTAYGFFSLVIGWWSDKAGTRKPFVIGSSLISALGWLGLIILPWQPGWSGILLYLMIGLAAAQMVVSFAVVKEVVPSWVAGMALALVNTGVFLAVSLIQPLFGLMIDLSWSGAWMDGARQYSFENYRSGLWLTFAISFAGLIASFFVTETYCGEKEVRDIQKKASSI</sequence>
<evidence type="ECO:0000256" key="23">
    <source>
        <dbReference type="ARBA" id="ARBA00045018"/>
    </source>
</evidence>
<evidence type="ECO:0000256" key="16">
    <source>
        <dbReference type="ARBA" id="ARBA00044899"/>
    </source>
</evidence>
<comment type="catalytic activity">
    <reaction evidence="21">
        <text>L-lysyl-glycine(out) = L-lysyl-glycine(in)</text>
        <dbReference type="Rhea" id="RHEA:79407"/>
        <dbReference type="ChEBI" id="CHEBI:191202"/>
    </reaction>
</comment>
<evidence type="ECO:0000256" key="17">
    <source>
        <dbReference type="ARBA" id="ARBA00044900"/>
    </source>
</evidence>
<comment type="catalytic activity">
    <reaction evidence="11">
        <text>L-alpha-aminoacyl-L-arginine(out) = L-alpha-aminoacyl-L-arginine(in)</text>
        <dbReference type="Rhea" id="RHEA:79367"/>
        <dbReference type="ChEBI" id="CHEBI:229968"/>
    </reaction>
</comment>
<comment type="catalytic activity">
    <reaction evidence="12">
        <text>L-alpha-aminoacyl-L-histidine(out) = L-alpha-aminoacyl-L-histidine(in)</text>
        <dbReference type="Rhea" id="RHEA:79375"/>
        <dbReference type="ChEBI" id="CHEBI:229967"/>
    </reaction>
</comment>
<comment type="catalytic activity">
    <reaction evidence="9">
        <text>L-lysyl-L-alanine(out) = L-lysyl-L-alanine(in)</text>
        <dbReference type="Rhea" id="RHEA:79399"/>
        <dbReference type="ChEBI" id="CHEBI:229954"/>
    </reaction>
</comment>
<evidence type="ECO:0000256" key="4">
    <source>
        <dbReference type="ARBA" id="ARBA00022448"/>
    </source>
</evidence>
<evidence type="ECO:0000256" key="7">
    <source>
        <dbReference type="ARBA" id="ARBA00023136"/>
    </source>
</evidence>
<evidence type="ECO:0000259" key="27">
    <source>
        <dbReference type="PROSITE" id="PS50850"/>
    </source>
</evidence>
<comment type="catalytic activity">
    <reaction evidence="10">
        <text>L-histidyl-glycine(out) = L-histidyl-glycine(in)</text>
        <dbReference type="Rhea" id="RHEA:79395"/>
        <dbReference type="ChEBI" id="CHEBI:229957"/>
    </reaction>
</comment>
<dbReference type="InterPro" id="IPR020846">
    <property type="entry name" value="MFS_dom"/>
</dbReference>
<comment type="subunit">
    <text evidence="25">Homodimer. Interacts with lysosomal protein GLMP (via lumenal domain); the interaction starts while both proteins are still in the endoplasmic reticulum and is required for stabilization of MFSD1 in lysosomes but has no direct effect on its targeting to lysosomes or transporter activity.</text>
</comment>
<comment type="catalytic activity">
    <reaction evidence="20">
        <text>L-alanyl-L-lysine(out) = L-alanyl-L-lysine(in)</text>
        <dbReference type="Rhea" id="RHEA:79415"/>
        <dbReference type="ChEBI" id="CHEBI:192470"/>
    </reaction>
</comment>
<evidence type="ECO:0000256" key="9">
    <source>
        <dbReference type="ARBA" id="ARBA00044876"/>
    </source>
</evidence>
<feature type="transmembrane region" description="Helical" evidence="26">
    <location>
        <begin position="213"/>
        <end position="234"/>
    </location>
</feature>
<evidence type="ECO:0000256" key="6">
    <source>
        <dbReference type="ARBA" id="ARBA00022989"/>
    </source>
</evidence>
<evidence type="ECO:0000256" key="13">
    <source>
        <dbReference type="ARBA" id="ARBA00044891"/>
    </source>
</evidence>
<comment type="similarity">
    <text evidence="3">Belongs to the major facilitator superfamily.</text>
</comment>
<dbReference type="PANTHER" id="PTHR23512">
    <property type="entry name" value="MAJOR FACILITATOR SUPERFAMILY DOMAIN-CONTAINING PROTEIN 1"/>
    <property type="match status" value="1"/>
</dbReference>
<feature type="transmembrane region" description="Helical" evidence="26">
    <location>
        <begin position="383"/>
        <end position="405"/>
    </location>
</feature>
<keyword evidence="7 26" id="KW-0472">Membrane</keyword>
<organism evidence="28 29">
    <name type="scientific">Halobacillus naozhouensis</name>
    <dbReference type="NCBI Taxonomy" id="554880"/>
    <lineage>
        <taxon>Bacteria</taxon>
        <taxon>Bacillati</taxon>
        <taxon>Bacillota</taxon>
        <taxon>Bacilli</taxon>
        <taxon>Bacillales</taxon>
        <taxon>Bacillaceae</taxon>
        <taxon>Halobacillus</taxon>
    </lineage>
</organism>
<evidence type="ECO:0000256" key="14">
    <source>
        <dbReference type="ARBA" id="ARBA00044893"/>
    </source>
</evidence>
<evidence type="ECO:0000313" key="28">
    <source>
        <dbReference type="EMBL" id="WFT74189.1"/>
    </source>
</evidence>
<evidence type="ECO:0000256" key="1">
    <source>
        <dbReference type="ARBA" id="ARBA00004155"/>
    </source>
</evidence>
<keyword evidence="8" id="KW-0458">Lysosome</keyword>
<evidence type="ECO:0000256" key="22">
    <source>
        <dbReference type="ARBA" id="ARBA00044985"/>
    </source>
</evidence>
<feature type="transmembrane region" description="Helical" evidence="26">
    <location>
        <begin position="157"/>
        <end position="175"/>
    </location>
</feature>
<evidence type="ECO:0000256" key="21">
    <source>
        <dbReference type="ARBA" id="ARBA00044924"/>
    </source>
</evidence>
<evidence type="ECO:0000256" key="19">
    <source>
        <dbReference type="ARBA" id="ARBA00044912"/>
    </source>
</evidence>
<dbReference type="Pfam" id="PF07690">
    <property type="entry name" value="MFS_1"/>
    <property type="match status" value="1"/>
</dbReference>
<comment type="catalytic activity">
    <reaction evidence="15">
        <text>L-aspartyl-L-lysine(out) = L-aspartyl-L-lysine(in)</text>
        <dbReference type="Rhea" id="RHEA:79411"/>
        <dbReference type="ChEBI" id="CHEBI:229953"/>
    </reaction>
</comment>
<feature type="domain" description="Major facilitator superfamily (MFS) profile" evidence="27">
    <location>
        <begin position="1"/>
        <end position="409"/>
    </location>
</feature>
<evidence type="ECO:0000313" key="29">
    <source>
        <dbReference type="Proteomes" id="UP001221597"/>
    </source>
</evidence>
<keyword evidence="29" id="KW-1185">Reference proteome</keyword>
<comment type="catalytic activity">
    <reaction evidence="16">
        <text>L-arginyl-L-alpha-amino acid(out) = L-arginyl-L-alpha-amino acid(in)</text>
        <dbReference type="Rhea" id="RHEA:79371"/>
        <dbReference type="ChEBI" id="CHEBI:84315"/>
    </reaction>
</comment>
<dbReference type="RefSeq" id="WP_283076189.1">
    <property type="nucleotide sequence ID" value="NZ_CP121671.1"/>
</dbReference>
<comment type="subcellular location">
    <subcellularLocation>
        <location evidence="2">Cell membrane</location>
        <topology evidence="2">Multi-pass membrane protein</topology>
    </subcellularLocation>
    <subcellularLocation>
        <location evidence="1">Lysosome membrane</location>
        <topology evidence="1">Multi-pass membrane protein</topology>
    </subcellularLocation>
</comment>
<evidence type="ECO:0000256" key="25">
    <source>
        <dbReference type="ARBA" id="ARBA00046376"/>
    </source>
</evidence>
<dbReference type="SUPFAM" id="SSF103473">
    <property type="entry name" value="MFS general substrate transporter"/>
    <property type="match status" value="1"/>
</dbReference>
<evidence type="ECO:0000256" key="24">
    <source>
        <dbReference type="ARBA" id="ARBA00045709"/>
    </source>
</evidence>
<feature type="transmembrane region" description="Helical" evidence="26">
    <location>
        <begin position="281"/>
        <end position="302"/>
    </location>
</feature>
<feature type="transmembrane region" description="Helical" evidence="26">
    <location>
        <begin position="90"/>
        <end position="110"/>
    </location>
</feature>
<feature type="transmembrane region" description="Helical" evidence="26">
    <location>
        <begin position="308"/>
        <end position="328"/>
    </location>
</feature>
<dbReference type="PANTHER" id="PTHR23512:SF3">
    <property type="entry name" value="MAJOR FACILITATOR SUPERFAMILY DOMAIN-CONTAINING PROTEIN 1"/>
    <property type="match status" value="1"/>
</dbReference>
<evidence type="ECO:0000256" key="12">
    <source>
        <dbReference type="ARBA" id="ARBA00044884"/>
    </source>
</evidence>
<feature type="transmembrane region" description="Helical" evidence="26">
    <location>
        <begin position="340"/>
        <end position="363"/>
    </location>
</feature>
<dbReference type="InterPro" id="IPR036259">
    <property type="entry name" value="MFS_trans_sf"/>
</dbReference>
<comment type="catalytic activity">
    <reaction evidence="17">
        <text>L-lysyl-L-lysine(out) = L-lysyl-L-lysine(in)</text>
        <dbReference type="Rhea" id="RHEA:79403"/>
        <dbReference type="ChEBI" id="CHEBI:229956"/>
    </reaction>
</comment>
<comment type="catalytic activity">
    <reaction evidence="13">
        <text>L-lysyl-L-alpha-amino acid(out) = L-lysyl-L-alpha-amino acid(in)</text>
        <dbReference type="Rhea" id="RHEA:79387"/>
        <dbReference type="ChEBI" id="CHEBI:229965"/>
    </reaction>
</comment>
<dbReference type="InterPro" id="IPR052187">
    <property type="entry name" value="MFSD1"/>
</dbReference>
<evidence type="ECO:0000256" key="26">
    <source>
        <dbReference type="SAM" id="Phobius"/>
    </source>
</evidence>
<dbReference type="Proteomes" id="UP001221597">
    <property type="component" value="Chromosome"/>
</dbReference>
<comment type="catalytic activity">
    <reaction evidence="18">
        <text>L-arginyl-glycine(out) = L-arginyl-glycine(in)</text>
        <dbReference type="Rhea" id="RHEA:79391"/>
        <dbReference type="ChEBI" id="CHEBI:229955"/>
    </reaction>
</comment>
<evidence type="ECO:0000256" key="5">
    <source>
        <dbReference type="ARBA" id="ARBA00022692"/>
    </source>
</evidence>
<feature type="transmembrane region" description="Helical" evidence="26">
    <location>
        <begin position="67"/>
        <end position="84"/>
    </location>
</feature>
<name>A0ABY8IVI1_9BACI</name>
<dbReference type="Gene3D" id="1.20.1250.20">
    <property type="entry name" value="MFS general substrate transporter like domains"/>
    <property type="match status" value="2"/>
</dbReference>
<protein>
    <recommendedName>
        <fullName evidence="22">Lysosomal dipeptide transporter MFSD1</fullName>
    </recommendedName>
    <alternativeName>
        <fullName evidence="23">Major facilitator superfamily domain-containing protein 1</fullName>
    </alternativeName>
</protein>
<dbReference type="EMBL" id="CP121671">
    <property type="protein sequence ID" value="WFT74189.1"/>
    <property type="molecule type" value="Genomic_DNA"/>
</dbReference>
<feature type="transmembrane region" description="Helical" evidence="26">
    <location>
        <begin position="122"/>
        <end position="151"/>
    </location>
</feature>
<keyword evidence="5 26" id="KW-0812">Transmembrane</keyword>
<comment type="catalytic activity">
    <reaction evidence="14">
        <text>L-alpha-aminoacyl-L-lysine(out) = L-alpha-aminoacyl-L-lysine(in)</text>
        <dbReference type="Rhea" id="RHEA:79383"/>
        <dbReference type="ChEBI" id="CHEBI:229966"/>
    </reaction>
</comment>
<evidence type="ECO:0000256" key="18">
    <source>
        <dbReference type="ARBA" id="ARBA00044903"/>
    </source>
</evidence>
<evidence type="ECO:0000256" key="8">
    <source>
        <dbReference type="ARBA" id="ARBA00023228"/>
    </source>
</evidence>
<evidence type="ECO:0000256" key="15">
    <source>
        <dbReference type="ARBA" id="ARBA00044898"/>
    </source>
</evidence>
<feature type="transmembrane region" description="Helical" evidence="26">
    <location>
        <begin position="254"/>
        <end position="272"/>
    </location>
</feature>
<proteinExistence type="inferred from homology"/>
<feature type="transmembrane region" description="Helical" evidence="26">
    <location>
        <begin position="33"/>
        <end position="55"/>
    </location>
</feature>
<comment type="catalytic activity">
    <reaction evidence="19">
        <text>L-histidyl-L-alpha-amino acid(out) = L-histidyl-L-alpha-amino acid(in)</text>
        <dbReference type="Rhea" id="RHEA:79379"/>
        <dbReference type="ChEBI" id="CHEBI:229964"/>
    </reaction>
</comment>
<reference evidence="28 29" key="1">
    <citation type="submission" date="2023-04" db="EMBL/GenBank/DDBJ databases">
        <title>Genome sequence of Halobacillus naozhouensis KACC 21980.</title>
        <authorList>
            <person name="Kim S."/>
            <person name="Heo J."/>
            <person name="Kwon S.-W."/>
        </authorList>
    </citation>
    <scope>NUCLEOTIDE SEQUENCE [LARGE SCALE GENOMIC DNA]</scope>
    <source>
        <strain evidence="28 29">KCTC 13234</strain>
    </source>
</reference>
<evidence type="ECO:0000256" key="2">
    <source>
        <dbReference type="ARBA" id="ARBA00004651"/>
    </source>
</evidence>
<keyword evidence="4" id="KW-0813">Transport</keyword>
<evidence type="ECO:0000256" key="3">
    <source>
        <dbReference type="ARBA" id="ARBA00008335"/>
    </source>
</evidence>